<dbReference type="OrthoDB" id="9801978at2"/>
<evidence type="ECO:0000256" key="11">
    <source>
        <dbReference type="RuleBase" id="RU004136"/>
    </source>
</evidence>
<evidence type="ECO:0000313" key="14">
    <source>
        <dbReference type="EMBL" id="TCD03117.1"/>
    </source>
</evidence>
<dbReference type="InterPro" id="IPR036565">
    <property type="entry name" value="Mur-like_cat_sf"/>
</dbReference>
<dbReference type="InterPro" id="IPR005863">
    <property type="entry name" value="UDP-N-AcMur_synth"/>
</dbReference>
<organism evidence="14 15">
    <name type="scientific">Pedobacter psychroterrae</name>
    <dbReference type="NCBI Taxonomy" id="2530453"/>
    <lineage>
        <taxon>Bacteria</taxon>
        <taxon>Pseudomonadati</taxon>
        <taxon>Bacteroidota</taxon>
        <taxon>Sphingobacteriia</taxon>
        <taxon>Sphingobacteriales</taxon>
        <taxon>Sphingobacteriaceae</taxon>
        <taxon>Pedobacter</taxon>
    </lineage>
</organism>
<keyword evidence="6 10" id="KW-0133">Cell shape</keyword>
<feature type="binding site" evidence="10">
    <location>
        <begin position="98"/>
        <end position="104"/>
    </location>
    <ligand>
        <name>ATP</name>
        <dbReference type="ChEBI" id="CHEBI:30616"/>
    </ligand>
</feature>
<evidence type="ECO:0000256" key="4">
    <source>
        <dbReference type="ARBA" id="ARBA00022741"/>
    </source>
</evidence>
<dbReference type="InterPro" id="IPR013221">
    <property type="entry name" value="Mur_ligase_cen"/>
</dbReference>
<evidence type="ECO:0000256" key="5">
    <source>
        <dbReference type="ARBA" id="ARBA00022840"/>
    </source>
</evidence>
<reference evidence="14 15" key="1">
    <citation type="submission" date="2019-02" db="EMBL/GenBank/DDBJ databases">
        <title>Pedobacter sp. RP-1-14 sp. nov., isolated from Arctic soil.</title>
        <authorList>
            <person name="Dahal R.H."/>
        </authorList>
    </citation>
    <scope>NUCLEOTIDE SEQUENCE [LARGE SCALE GENOMIC DNA]</scope>
    <source>
        <strain evidence="14 15">RP-1-14</strain>
    </source>
</reference>
<dbReference type="GO" id="GO:0005524">
    <property type="term" value="F:ATP binding"/>
    <property type="evidence" value="ECO:0007669"/>
    <property type="project" value="UniProtKB-UniRule"/>
</dbReference>
<comment type="caution">
    <text evidence="14">The sequence shown here is derived from an EMBL/GenBank/DDBJ whole genome shotgun (WGS) entry which is preliminary data.</text>
</comment>
<name>A0A4V2MLS1_9SPHI</name>
<keyword evidence="4 10" id="KW-0547">Nucleotide-binding</keyword>
<dbReference type="SUPFAM" id="SSF53244">
    <property type="entry name" value="MurD-like peptide ligases, peptide-binding domain"/>
    <property type="match status" value="1"/>
</dbReference>
<protein>
    <recommendedName>
        <fullName evidence="10 11">UDP-N-acetylmuramoyl-tripeptide--D-alanyl-D-alanine ligase</fullName>
        <ecNumber evidence="10 11">6.3.2.10</ecNumber>
    </recommendedName>
    <alternativeName>
        <fullName evidence="10">D-alanyl-D-alanine-adding enzyme</fullName>
    </alternativeName>
</protein>
<dbReference type="AlphaFoldDB" id="A0A4V2MLS1"/>
<dbReference type="GO" id="GO:0047480">
    <property type="term" value="F:UDP-N-acetylmuramoyl-tripeptide-D-alanyl-D-alanine ligase activity"/>
    <property type="evidence" value="ECO:0007669"/>
    <property type="project" value="UniProtKB-UniRule"/>
</dbReference>
<accession>A0A4V2MLS1</accession>
<dbReference type="GO" id="GO:0009252">
    <property type="term" value="P:peptidoglycan biosynthetic process"/>
    <property type="evidence" value="ECO:0007669"/>
    <property type="project" value="UniProtKB-UniRule"/>
</dbReference>
<evidence type="ECO:0000256" key="7">
    <source>
        <dbReference type="ARBA" id="ARBA00022984"/>
    </source>
</evidence>
<dbReference type="GO" id="GO:0008360">
    <property type="term" value="P:regulation of cell shape"/>
    <property type="evidence" value="ECO:0007669"/>
    <property type="project" value="UniProtKB-KW"/>
</dbReference>
<dbReference type="Proteomes" id="UP000293347">
    <property type="component" value="Unassembled WGS sequence"/>
</dbReference>
<dbReference type="SUPFAM" id="SSF53623">
    <property type="entry name" value="MurD-like peptide ligases, catalytic domain"/>
    <property type="match status" value="1"/>
</dbReference>
<evidence type="ECO:0000256" key="3">
    <source>
        <dbReference type="ARBA" id="ARBA00022618"/>
    </source>
</evidence>
<dbReference type="Pfam" id="PF08245">
    <property type="entry name" value="Mur_ligase_M"/>
    <property type="match status" value="1"/>
</dbReference>
<dbReference type="GO" id="GO:0005737">
    <property type="term" value="C:cytoplasm"/>
    <property type="evidence" value="ECO:0007669"/>
    <property type="project" value="UniProtKB-SubCell"/>
</dbReference>
<gene>
    <name evidence="10 14" type="primary">murF</name>
    <name evidence="14" type="ORF">EZ437_03825</name>
</gene>
<comment type="similarity">
    <text evidence="10">Belongs to the MurCDEF family. MurF subfamily.</text>
</comment>
<dbReference type="Gene3D" id="3.40.1390.10">
    <property type="entry name" value="MurE/MurF, N-terminal domain"/>
    <property type="match status" value="1"/>
</dbReference>
<evidence type="ECO:0000256" key="1">
    <source>
        <dbReference type="ARBA" id="ARBA00022490"/>
    </source>
</evidence>
<dbReference type="EMBL" id="SJSL01000001">
    <property type="protein sequence ID" value="TCD03117.1"/>
    <property type="molecule type" value="Genomic_DNA"/>
</dbReference>
<evidence type="ECO:0000256" key="9">
    <source>
        <dbReference type="ARBA" id="ARBA00023316"/>
    </source>
</evidence>
<dbReference type="InterPro" id="IPR004101">
    <property type="entry name" value="Mur_ligase_C"/>
</dbReference>
<dbReference type="GO" id="GO:0008766">
    <property type="term" value="F:UDP-N-acetylmuramoylalanyl-D-glutamyl-2,6-diaminopimelate-D-alanyl-D-alanine ligase activity"/>
    <property type="evidence" value="ECO:0007669"/>
    <property type="project" value="RHEA"/>
</dbReference>
<keyword evidence="5 10" id="KW-0067">ATP-binding</keyword>
<comment type="catalytic activity">
    <reaction evidence="10 11">
        <text>D-alanyl-D-alanine + UDP-N-acetyl-alpha-D-muramoyl-L-alanyl-gamma-D-glutamyl-meso-2,6-diaminopimelate + ATP = UDP-N-acetyl-alpha-D-muramoyl-L-alanyl-gamma-D-glutamyl-meso-2,6-diaminopimeloyl-D-alanyl-D-alanine + ADP + phosphate + H(+)</text>
        <dbReference type="Rhea" id="RHEA:28374"/>
        <dbReference type="ChEBI" id="CHEBI:15378"/>
        <dbReference type="ChEBI" id="CHEBI:30616"/>
        <dbReference type="ChEBI" id="CHEBI:43474"/>
        <dbReference type="ChEBI" id="CHEBI:57822"/>
        <dbReference type="ChEBI" id="CHEBI:61386"/>
        <dbReference type="ChEBI" id="CHEBI:83905"/>
        <dbReference type="ChEBI" id="CHEBI:456216"/>
        <dbReference type="EC" id="6.3.2.10"/>
    </reaction>
</comment>
<dbReference type="NCBIfam" id="TIGR01143">
    <property type="entry name" value="murF"/>
    <property type="match status" value="1"/>
</dbReference>
<feature type="domain" description="Mur ligase central" evidence="13">
    <location>
        <begin position="97"/>
        <end position="285"/>
    </location>
</feature>
<keyword evidence="2 10" id="KW-0436">Ligase</keyword>
<dbReference type="EC" id="6.3.2.10" evidence="10 11"/>
<proteinExistence type="inferred from homology"/>
<keyword evidence="7 10" id="KW-0573">Peptidoglycan synthesis</keyword>
<evidence type="ECO:0000259" key="12">
    <source>
        <dbReference type="Pfam" id="PF02875"/>
    </source>
</evidence>
<keyword evidence="3 10" id="KW-0132">Cell division</keyword>
<evidence type="ECO:0000259" key="13">
    <source>
        <dbReference type="Pfam" id="PF08245"/>
    </source>
</evidence>
<dbReference type="PANTHER" id="PTHR43024">
    <property type="entry name" value="UDP-N-ACETYLMURAMOYL-TRIPEPTIDE--D-ALANYL-D-ALANINE LIGASE"/>
    <property type="match status" value="1"/>
</dbReference>
<dbReference type="UniPathway" id="UPA00219"/>
<dbReference type="Gene3D" id="3.90.190.20">
    <property type="entry name" value="Mur ligase, C-terminal domain"/>
    <property type="match status" value="1"/>
</dbReference>
<dbReference type="InterPro" id="IPR051046">
    <property type="entry name" value="MurCDEF_CellWall_CoF430Synth"/>
</dbReference>
<evidence type="ECO:0000313" key="15">
    <source>
        <dbReference type="Proteomes" id="UP000293347"/>
    </source>
</evidence>
<dbReference type="Pfam" id="PF02875">
    <property type="entry name" value="Mur_ligase_C"/>
    <property type="match status" value="1"/>
</dbReference>
<keyword evidence="1 10" id="KW-0963">Cytoplasm</keyword>
<dbReference type="InterPro" id="IPR036615">
    <property type="entry name" value="Mur_ligase_C_dom_sf"/>
</dbReference>
<feature type="domain" description="Mur ligase C-terminal" evidence="12">
    <location>
        <begin position="308"/>
        <end position="424"/>
    </location>
</feature>
<evidence type="ECO:0000256" key="10">
    <source>
        <dbReference type="HAMAP-Rule" id="MF_02019"/>
    </source>
</evidence>
<dbReference type="SUPFAM" id="SSF63418">
    <property type="entry name" value="MurE/MurF N-terminal domain"/>
    <property type="match status" value="1"/>
</dbReference>
<evidence type="ECO:0000256" key="8">
    <source>
        <dbReference type="ARBA" id="ARBA00023306"/>
    </source>
</evidence>
<dbReference type="GO" id="GO:0071555">
    <property type="term" value="P:cell wall organization"/>
    <property type="evidence" value="ECO:0007669"/>
    <property type="project" value="UniProtKB-KW"/>
</dbReference>
<comment type="pathway">
    <text evidence="10 11">Cell wall biogenesis; peptidoglycan biosynthesis.</text>
</comment>
<sequence length="435" mass="47554">MTSISSLYQIYLNHPTICTDTRNITEGSIFFALKGDHFDANTFTETALQSGAAYAVIDNAEYQVNDRCILVPDVLQTLQQLASHHRSQLNIPVIGLTGTNGKTTTKELIRAALSGKYKTFATKGNLNNHIGVPLSILSITDEIEIAVIEMGANHQKEIEFLCNIARPTHGLITNVGMAHLEGFGGFEGVKKGKSELYTYLAQHQGKVFVRSNNPSLLEMSVATALDKDKIVWYGTEPGNFISGALLKSDPLLEISWTMQSKTYYTSVNLTGAYNFENVLAAICIAGFFEVGAEQISQGLASYMPTNNRSQIIKTTHNTVICDFYNANPSSMSAALKNIALLTAAHKTLIIGDMFELGDESAVQHDLIAEEAAALNADTLILIGKYFYLLKDKYKGIFFHTPAEAAEYISANPVQNNLILLKGSRGMALEQLLPLL</sequence>
<comment type="function">
    <text evidence="10 11">Involved in cell wall formation. Catalyzes the final step in the synthesis of UDP-N-acetylmuramoyl-pentapeptide, the precursor of murein.</text>
</comment>
<dbReference type="InterPro" id="IPR035911">
    <property type="entry name" value="MurE/MurF_N"/>
</dbReference>
<keyword evidence="15" id="KW-1185">Reference proteome</keyword>
<dbReference type="RefSeq" id="WP_131593414.1">
    <property type="nucleotide sequence ID" value="NZ_SJSL01000001.1"/>
</dbReference>
<dbReference type="PANTHER" id="PTHR43024:SF1">
    <property type="entry name" value="UDP-N-ACETYLMURAMOYL-TRIPEPTIDE--D-ALANYL-D-ALANINE LIGASE"/>
    <property type="match status" value="1"/>
</dbReference>
<dbReference type="GO" id="GO:0051301">
    <property type="term" value="P:cell division"/>
    <property type="evidence" value="ECO:0007669"/>
    <property type="project" value="UniProtKB-KW"/>
</dbReference>
<keyword evidence="8 10" id="KW-0131">Cell cycle</keyword>
<keyword evidence="9 10" id="KW-0961">Cell wall biogenesis/degradation</keyword>
<evidence type="ECO:0000256" key="6">
    <source>
        <dbReference type="ARBA" id="ARBA00022960"/>
    </source>
</evidence>
<comment type="subcellular location">
    <subcellularLocation>
        <location evidence="10 11">Cytoplasm</location>
    </subcellularLocation>
</comment>
<evidence type="ECO:0000256" key="2">
    <source>
        <dbReference type="ARBA" id="ARBA00022598"/>
    </source>
</evidence>
<dbReference type="Gene3D" id="3.40.1190.10">
    <property type="entry name" value="Mur-like, catalytic domain"/>
    <property type="match status" value="1"/>
</dbReference>
<dbReference type="HAMAP" id="MF_02019">
    <property type="entry name" value="MurF"/>
    <property type="match status" value="1"/>
</dbReference>